<dbReference type="Pfam" id="PF01636">
    <property type="entry name" value="APH"/>
    <property type="match status" value="1"/>
</dbReference>
<dbReference type="PANTHER" id="PTHR33540">
    <property type="entry name" value="TRNA THREONYLCARBAMOYLADENOSINE BIOSYNTHESIS PROTEIN TSAE"/>
    <property type="match status" value="1"/>
</dbReference>
<dbReference type="AlphaFoldDB" id="A0AA86J1J3"/>
<dbReference type="EMBL" id="AP028947">
    <property type="protein sequence ID" value="BET25149.1"/>
    <property type="molecule type" value="Genomic_DNA"/>
</dbReference>
<keyword evidence="2" id="KW-0067">ATP-binding</keyword>
<evidence type="ECO:0000256" key="1">
    <source>
        <dbReference type="ARBA" id="ARBA00022741"/>
    </source>
</evidence>
<evidence type="ECO:0000313" key="5">
    <source>
        <dbReference type="Proteomes" id="UP001329151"/>
    </source>
</evidence>
<keyword evidence="5" id="KW-1185">Reference proteome</keyword>
<sequence length="343" mass="39240">MSALRQEMLKKWLVGLTGFDFNLETLQAASSDASFRRYFRVEAADGQKTYVVMDAPPEKEDVRPFVQVADLLRRGGSNAPEVLAENSEEGFLLLQDFGNTTMLQGLNAQPEAKDAFYMQALHDLVHLQSSTSTAGLPVYGADKLLQEMNLFDEWYVGRHFGAEMTDQERNWLDSIKGMLIQSALAEPQVFVHRDYHSRNLMLISEPDAAPQFGILDFQDAVKGPLSYDLVSILRDAYIEWPETQTLDWTVRYWEAARKAGLPICEDPGEFYRQFDFMGLQRHLKILGIFARLNYRDGKAQYLNDLPMVLRYVRLVAGRYIAFKPLLLLLDRLENKAVKVGYTF</sequence>
<dbReference type="PANTHER" id="PTHR33540:SF1">
    <property type="entry name" value="N-ACETYLMURAMATE_N-ACETYLGLUCOSAMINE KINASE"/>
    <property type="match status" value="1"/>
</dbReference>
<dbReference type="InterPro" id="IPR011009">
    <property type="entry name" value="Kinase-like_dom_sf"/>
</dbReference>
<evidence type="ECO:0000313" key="4">
    <source>
        <dbReference type="EMBL" id="BET25149.1"/>
    </source>
</evidence>
<proteinExistence type="predicted"/>
<dbReference type="GO" id="GO:0005524">
    <property type="term" value="F:ATP binding"/>
    <property type="evidence" value="ECO:0007669"/>
    <property type="project" value="UniProtKB-KW"/>
</dbReference>
<keyword evidence="1" id="KW-0547">Nucleotide-binding</keyword>
<dbReference type="Gene3D" id="3.30.200.20">
    <property type="entry name" value="Phosphorylase Kinase, domain 1"/>
    <property type="match status" value="1"/>
</dbReference>
<evidence type="ECO:0000259" key="3">
    <source>
        <dbReference type="Pfam" id="PF01636"/>
    </source>
</evidence>
<dbReference type="SUPFAM" id="SSF56112">
    <property type="entry name" value="Protein kinase-like (PK-like)"/>
    <property type="match status" value="1"/>
</dbReference>
<dbReference type="Gene3D" id="3.90.1200.10">
    <property type="match status" value="1"/>
</dbReference>
<gene>
    <name evidence="4" type="ORF">RGQ30_06500</name>
</gene>
<feature type="domain" description="Aminoglycoside phosphotransferase" evidence="3">
    <location>
        <begin position="26"/>
        <end position="252"/>
    </location>
</feature>
<dbReference type="Proteomes" id="UP001329151">
    <property type="component" value="Chromosome"/>
</dbReference>
<name>A0AA86J1J3_9BURK</name>
<reference evidence="4 5" key="1">
    <citation type="submission" date="2023-10" db="EMBL/GenBank/DDBJ databases">
        <title>Complete Genome Sequence of Limnobacter thiooxidans CS-K2T, Isolated from freshwater lake sediments in Bavaria, Germany.</title>
        <authorList>
            <person name="Naruki M."/>
            <person name="Watanabe A."/>
            <person name="Warashina T."/>
            <person name="Morita T."/>
            <person name="Arakawa K."/>
        </authorList>
    </citation>
    <scope>NUCLEOTIDE SEQUENCE [LARGE SCALE GENOMIC DNA]</scope>
    <source>
        <strain evidence="4 5">CS-K2</strain>
    </source>
</reference>
<evidence type="ECO:0000256" key="2">
    <source>
        <dbReference type="ARBA" id="ARBA00022840"/>
    </source>
</evidence>
<accession>A0AA86J1J3</accession>
<dbReference type="KEGG" id="lto:RGQ30_06500"/>
<organism evidence="4 5">
    <name type="scientific">Limnobacter thiooxidans</name>
    <dbReference type="NCBI Taxonomy" id="131080"/>
    <lineage>
        <taxon>Bacteria</taxon>
        <taxon>Pseudomonadati</taxon>
        <taxon>Pseudomonadota</taxon>
        <taxon>Betaproteobacteria</taxon>
        <taxon>Burkholderiales</taxon>
        <taxon>Burkholderiaceae</taxon>
        <taxon>Limnobacter</taxon>
    </lineage>
</organism>
<dbReference type="InterPro" id="IPR002575">
    <property type="entry name" value="Aminoglycoside_PTrfase"/>
</dbReference>
<protein>
    <submittedName>
        <fullName evidence="4">Phosphotransferase</fullName>
    </submittedName>
</protein>